<organism evidence="1 2">
    <name type="scientific">Trichonephila inaurata madagascariensis</name>
    <dbReference type="NCBI Taxonomy" id="2747483"/>
    <lineage>
        <taxon>Eukaryota</taxon>
        <taxon>Metazoa</taxon>
        <taxon>Ecdysozoa</taxon>
        <taxon>Arthropoda</taxon>
        <taxon>Chelicerata</taxon>
        <taxon>Arachnida</taxon>
        <taxon>Araneae</taxon>
        <taxon>Araneomorphae</taxon>
        <taxon>Entelegynae</taxon>
        <taxon>Araneoidea</taxon>
        <taxon>Nephilidae</taxon>
        <taxon>Trichonephila</taxon>
        <taxon>Trichonephila inaurata</taxon>
    </lineage>
</organism>
<proteinExistence type="predicted"/>
<evidence type="ECO:0000313" key="1">
    <source>
        <dbReference type="EMBL" id="GFY67555.1"/>
    </source>
</evidence>
<comment type="caution">
    <text evidence="1">The sequence shown here is derived from an EMBL/GenBank/DDBJ whole genome shotgun (WGS) entry which is preliminary data.</text>
</comment>
<protein>
    <submittedName>
        <fullName evidence="1">Uncharacterized protein</fullName>
    </submittedName>
</protein>
<keyword evidence="2" id="KW-1185">Reference proteome</keyword>
<evidence type="ECO:0000313" key="2">
    <source>
        <dbReference type="Proteomes" id="UP000886998"/>
    </source>
</evidence>
<reference evidence="1" key="1">
    <citation type="submission" date="2020-08" db="EMBL/GenBank/DDBJ databases">
        <title>Multicomponent nature underlies the extraordinary mechanical properties of spider dragline silk.</title>
        <authorList>
            <person name="Kono N."/>
            <person name="Nakamura H."/>
            <person name="Mori M."/>
            <person name="Yoshida Y."/>
            <person name="Ohtoshi R."/>
            <person name="Malay A.D."/>
            <person name="Moran D.A.P."/>
            <person name="Tomita M."/>
            <person name="Numata K."/>
            <person name="Arakawa K."/>
        </authorList>
    </citation>
    <scope>NUCLEOTIDE SEQUENCE</scope>
</reference>
<sequence length="77" mass="8901">MRSVPPSRLPVYCCLYAECSPWMGKQSVPLVDGRRCWEDCRSLAPSGTKNVQCLAQVYEKPRLLGEKPARYWIVRDR</sequence>
<gene>
    <name evidence="1" type="ORF">TNIN_122211</name>
</gene>
<name>A0A8X6Y7H9_9ARAC</name>
<dbReference type="EMBL" id="BMAV01016615">
    <property type="protein sequence ID" value="GFY67555.1"/>
    <property type="molecule type" value="Genomic_DNA"/>
</dbReference>
<dbReference type="Proteomes" id="UP000886998">
    <property type="component" value="Unassembled WGS sequence"/>
</dbReference>
<dbReference type="AlphaFoldDB" id="A0A8X6Y7H9"/>
<accession>A0A8X6Y7H9</accession>